<protein>
    <submittedName>
        <fullName evidence="3">Membrane integrity-associated transporter subunit PqiC</fullName>
    </submittedName>
    <submittedName>
        <fullName evidence="4">Putative lipoprotein</fullName>
    </submittedName>
</protein>
<dbReference type="EMBL" id="JADMCD010000001">
    <property type="protein sequence ID" value="MBF8639604.1"/>
    <property type="molecule type" value="Genomic_DNA"/>
</dbReference>
<reference evidence="4 5" key="1">
    <citation type="submission" date="2018-06" db="EMBL/GenBank/DDBJ databases">
        <authorList>
            <consortium name="Pathogen Informatics"/>
            <person name="Doyle S."/>
        </authorList>
    </citation>
    <scope>NUCLEOTIDE SEQUENCE [LARGE SCALE GENOMIC DNA]</scope>
    <source>
        <strain evidence="4 5">NCTC11842</strain>
    </source>
</reference>
<organism evidence="4 5">
    <name type="scientific">Pseudomonas luteola</name>
    <dbReference type="NCBI Taxonomy" id="47886"/>
    <lineage>
        <taxon>Bacteria</taxon>
        <taxon>Pseudomonadati</taxon>
        <taxon>Pseudomonadota</taxon>
        <taxon>Gammaproteobacteria</taxon>
        <taxon>Pseudomonadales</taxon>
        <taxon>Pseudomonadaceae</taxon>
        <taxon>Pseudomonas</taxon>
    </lineage>
</organism>
<evidence type="ECO:0000313" key="3">
    <source>
        <dbReference type="EMBL" id="MBF8639604.1"/>
    </source>
</evidence>
<accession>A0A2X2E3Z9</accession>
<dbReference type="EMBL" id="UAUF01000008">
    <property type="protein sequence ID" value="SPZ02799.1"/>
    <property type="molecule type" value="Genomic_DNA"/>
</dbReference>
<dbReference type="InterPro" id="IPR005586">
    <property type="entry name" value="ABC_trans_aux"/>
</dbReference>
<evidence type="ECO:0000259" key="2">
    <source>
        <dbReference type="Pfam" id="PF03886"/>
    </source>
</evidence>
<dbReference type="PROSITE" id="PS51257">
    <property type="entry name" value="PROKAR_LIPOPROTEIN"/>
    <property type="match status" value="1"/>
</dbReference>
<dbReference type="RefSeq" id="WP_010797088.1">
    <property type="nucleotide sequence ID" value="NZ_CP069262.1"/>
</dbReference>
<feature type="chain" id="PRO_5015981551" evidence="1">
    <location>
        <begin position="23"/>
        <end position="235"/>
    </location>
</feature>
<evidence type="ECO:0000256" key="1">
    <source>
        <dbReference type="SAM" id="SignalP"/>
    </source>
</evidence>
<keyword evidence="1" id="KW-0732">Signal</keyword>
<evidence type="ECO:0000313" key="5">
    <source>
        <dbReference type="Proteomes" id="UP000250443"/>
    </source>
</evidence>
<keyword evidence="6" id="KW-1185">Reference proteome</keyword>
<dbReference type="Pfam" id="PF03886">
    <property type="entry name" value="ABC_trans_aux"/>
    <property type="match status" value="1"/>
</dbReference>
<name>A0A2X2E3Z9_PSELU</name>
<evidence type="ECO:0000313" key="6">
    <source>
        <dbReference type="Proteomes" id="UP000626180"/>
    </source>
</evidence>
<dbReference type="Gene3D" id="3.40.50.10610">
    <property type="entry name" value="ABC-type transport auxiliary lipoprotein component"/>
    <property type="match status" value="1"/>
</dbReference>
<proteinExistence type="predicted"/>
<dbReference type="AlphaFoldDB" id="A0A2X2E3Z9"/>
<keyword evidence="4" id="KW-0449">Lipoprotein</keyword>
<dbReference type="Proteomes" id="UP000250443">
    <property type="component" value="Unassembled WGS sequence"/>
</dbReference>
<evidence type="ECO:0000313" key="4">
    <source>
        <dbReference type="EMBL" id="SPZ02799.1"/>
    </source>
</evidence>
<feature type="domain" description="ABC-type transport auxiliary lipoprotein component" evidence="2">
    <location>
        <begin position="30"/>
        <end position="184"/>
    </location>
</feature>
<dbReference type="SUPFAM" id="SSF159594">
    <property type="entry name" value="XCC0632-like"/>
    <property type="match status" value="1"/>
</dbReference>
<sequence>MKRTCLMALLAATMTLGLGGCASLYPAHYYQLDSGTASVPKTRAGTAVQIRSLNIANYLQHDTLLQRHPDGSLSDSKARWAGSLTDDMQHVLLRQMAWRLNSNRIVIGDAPEGYKPEIMVELEISRLDSGPKQSAVLDARWHLLDSNEKLRGSRMVHLEENHNGTEADQVRAQSLLLQQLAKQLSGAVTAAEQASRKAAKSSSRQSRTQVAQEVEAPAKLPKIIPIRTGAEVYRF</sequence>
<feature type="signal peptide" evidence="1">
    <location>
        <begin position="1"/>
        <end position="22"/>
    </location>
</feature>
<dbReference type="Proteomes" id="UP000626180">
    <property type="component" value="Unassembled WGS sequence"/>
</dbReference>
<gene>
    <name evidence="3" type="ORF">IRZ65_02760</name>
    <name evidence="4" type="ORF">NCTC11842_00837</name>
</gene>
<reference evidence="3 6" key="2">
    <citation type="submission" date="2020-10" db="EMBL/GenBank/DDBJ databases">
        <title>Genome sequences of Pseudomonas isolates.</title>
        <authorList>
            <person name="Wessels L."/>
            <person name="Reich F."/>
            <person name="Hammerl J."/>
        </authorList>
    </citation>
    <scope>NUCLEOTIDE SEQUENCE [LARGE SCALE GENOMIC DNA]</scope>
    <source>
        <strain evidence="3 6">20-MO00624-0</strain>
    </source>
</reference>